<dbReference type="GeneID" id="77145698"/>
<dbReference type="KEGG" id="mcub:MCBB_0753"/>
<dbReference type="Proteomes" id="UP000094707">
    <property type="component" value="Chromosome I"/>
</dbReference>
<organism evidence="2 3">
    <name type="scientific">Methanobacterium congolense</name>
    <dbReference type="NCBI Taxonomy" id="118062"/>
    <lineage>
        <taxon>Archaea</taxon>
        <taxon>Methanobacteriati</taxon>
        <taxon>Methanobacteriota</taxon>
        <taxon>Methanomada group</taxon>
        <taxon>Methanobacteria</taxon>
        <taxon>Methanobacteriales</taxon>
        <taxon>Methanobacteriaceae</taxon>
        <taxon>Methanobacterium</taxon>
    </lineage>
</organism>
<evidence type="ECO:0000313" key="3">
    <source>
        <dbReference type="Proteomes" id="UP000094707"/>
    </source>
</evidence>
<dbReference type="AlphaFoldDB" id="A0A1D3L0Y1"/>
<name>A0A1D3L0Y1_9EURY</name>
<proteinExistence type="predicted"/>
<sequence length="41" mass="4665">MGEKEDKEREINRLIIIGVLVLLLIVILIGALIRTGNIMYK</sequence>
<accession>A0A1D3L0Y1</accession>
<feature type="transmembrane region" description="Helical" evidence="1">
    <location>
        <begin position="12"/>
        <end position="33"/>
    </location>
</feature>
<keyword evidence="1" id="KW-1133">Transmembrane helix</keyword>
<dbReference type="RefSeq" id="WP_269454994.1">
    <property type="nucleotide sequence ID" value="NZ_LT607756.1"/>
</dbReference>
<keyword evidence="1" id="KW-0472">Membrane</keyword>
<keyword evidence="3" id="KW-1185">Reference proteome</keyword>
<evidence type="ECO:0000313" key="2">
    <source>
        <dbReference type="EMBL" id="SCG85324.1"/>
    </source>
</evidence>
<reference evidence="2 3" key="1">
    <citation type="submission" date="2016-08" db="EMBL/GenBank/DDBJ databases">
        <authorList>
            <person name="Seilhamer J.J."/>
        </authorList>
    </citation>
    <scope>NUCLEOTIDE SEQUENCE [LARGE SCALE GENOMIC DNA]</scope>
    <source>
        <strain evidence="2">Buetzberg</strain>
    </source>
</reference>
<keyword evidence="1" id="KW-0812">Transmembrane</keyword>
<protein>
    <submittedName>
        <fullName evidence="2">Region of a membrane-bound protein predicted to be embedded in the membrane</fullName>
    </submittedName>
</protein>
<gene>
    <name evidence="2" type="ORF">MCBB_0753</name>
</gene>
<evidence type="ECO:0000256" key="1">
    <source>
        <dbReference type="SAM" id="Phobius"/>
    </source>
</evidence>
<dbReference type="EMBL" id="LT607756">
    <property type="protein sequence ID" value="SCG85324.1"/>
    <property type="molecule type" value="Genomic_DNA"/>
</dbReference>
<dbReference type="STRING" id="118062.MCBB_0753"/>